<protein>
    <submittedName>
        <fullName evidence="1">Uncharacterized protein</fullName>
    </submittedName>
</protein>
<dbReference type="AlphaFoldDB" id="C4J041"/>
<accession>C4J041</accession>
<sequence>MPAYKLDNEWMNIRVCCTARLLLDSLHVQISIHIYIQQTISTAWNCSATNGKHKSHPISMLEIKLHAWSTFILYNYHQQLQNGATIAQP</sequence>
<evidence type="ECO:0000313" key="1">
    <source>
        <dbReference type="EMBL" id="ACR34541.1"/>
    </source>
</evidence>
<proteinExistence type="evidence at transcript level"/>
<dbReference type="EMBL" id="BT084188">
    <property type="protein sequence ID" value="ACR34541.1"/>
    <property type="molecule type" value="mRNA"/>
</dbReference>
<reference evidence="1" key="2">
    <citation type="submission" date="2012-06" db="EMBL/GenBank/DDBJ databases">
        <authorList>
            <person name="Yu Y."/>
            <person name="Currie J."/>
            <person name="Lomeli R."/>
            <person name="Angelova A."/>
            <person name="Collura K."/>
            <person name="Wissotski M."/>
            <person name="Campos D."/>
            <person name="Kudrna D."/>
            <person name="Golser W."/>
            <person name="Ashely E."/>
            <person name="Descour A."/>
            <person name="Fernandes J."/>
            <person name="Soderlund C."/>
            <person name="Walbot V."/>
        </authorList>
    </citation>
    <scope>NUCLEOTIDE SEQUENCE</scope>
    <source>
        <strain evidence="1">B73</strain>
    </source>
</reference>
<name>C4J041_MAIZE</name>
<organism evidence="1">
    <name type="scientific">Zea mays</name>
    <name type="common">Maize</name>
    <dbReference type="NCBI Taxonomy" id="4577"/>
    <lineage>
        <taxon>Eukaryota</taxon>
        <taxon>Viridiplantae</taxon>
        <taxon>Streptophyta</taxon>
        <taxon>Embryophyta</taxon>
        <taxon>Tracheophyta</taxon>
        <taxon>Spermatophyta</taxon>
        <taxon>Magnoliopsida</taxon>
        <taxon>Liliopsida</taxon>
        <taxon>Poales</taxon>
        <taxon>Poaceae</taxon>
        <taxon>PACMAD clade</taxon>
        <taxon>Panicoideae</taxon>
        <taxon>Andropogonodae</taxon>
        <taxon>Andropogoneae</taxon>
        <taxon>Tripsacinae</taxon>
        <taxon>Zea</taxon>
    </lineage>
</organism>
<reference evidence="1" key="1">
    <citation type="journal article" date="2009" name="PLoS Genet.">
        <title>Sequencing, mapping, and analysis of 27,455 maize full-length cDNAs.</title>
        <authorList>
            <person name="Soderlund C."/>
            <person name="Descour A."/>
            <person name="Kudrna D."/>
            <person name="Bomhoff M."/>
            <person name="Boyd L."/>
            <person name="Currie J."/>
            <person name="Angelova A."/>
            <person name="Collura K."/>
            <person name="Wissotski M."/>
            <person name="Ashley E."/>
            <person name="Morrow D."/>
            <person name="Fernandes J."/>
            <person name="Walbot V."/>
            <person name="Yu Y."/>
        </authorList>
    </citation>
    <scope>NUCLEOTIDE SEQUENCE</scope>
    <source>
        <strain evidence="1">B73</strain>
    </source>
</reference>